<dbReference type="KEGG" id="amus:LMH87_007548"/>
<reference evidence="1" key="1">
    <citation type="journal article" date="2023" name="Access Microbiol">
        <title>De-novo genome assembly for Akanthomyces muscarius, a biocontrol agent of insect agricultural pests.</title>
        <authorList>
            <person name="Erdos Z."/>
            <person name="Studholme D.J."/>
            <person name="Raymond B."/>
            <person name="Sharma M."/>
        </authorList>
    </citation>
    <scope>NUCLEOTIDE SEQUENCE</scope>
    <source>
        <strain evidence="1">Ve6</strain>
    </source>
</reference>
<protein>
    <submittedName>
        <fullName evidence="1">Uncharacterized protein</fullName>
    </submittedName>
</protein>
<dbReference type="Proteomes" id="UP001144673">
    <property type="component" value="Unassembled WGS sequence"/>
</dbReference>
<organism evidence="1 2">
    <name type="scientific">Akanthomyces muscarius</name>
    <name type="common">Entomopathogenic fungus</name>
    <name type="synonym">Lecanicillium muscarium</name>
    <dbReference type="NCBI Taxonomy" id="2231603"/>
    <lineage>
        <taxon>Eukaryota</taxon>
        <taxon>Fungi</taxon>
        <taxon>Dikarya</taxon>
        <taxon>Ascomycota</taxon>
        <taxon>Pezizomycotina</taxon>
        <taxon>Sordariomycetes</taxon>
        <taxon>Hypocreomycetidae</taxon>
        <taxon>Hypocreales</taxon>
        <taxon>Cordycipitaceae</taxon>
        <taxon>Akanthomyces</taxon>
    </lineage>
</organism>
<proteinExistence type="predicted"/>
<sequence length="284" mass="31547">MPLTFTWKFARVSDCSFGLALESWPKSVELQNLLTVSYTLATNLHAVAAESASQGAGEPVCLLIDRNKLGREYANSRDYTFFPLAFHPAYGNLSSPEPPAFQANNRLAITRDNMSYENEGADVVQYKHFQAYSNIKRTIRHRADDLLASQGLATGALTLPPADTAHGAHIRTKRQKLPERLEGRLTPDNPEASTPFARERQRILANITGLEKQYCTHILRKFPPAVFLGILAAYSTQFERAIDEMKARFYDEGSQGLGLLLSEGVAALDRLGKFCFTGDPRVLP</sequence>
<dbReference type="EMBL" id="JAJHUN010000002">
    <property type="protein sequence ID" value="KAJ4161510.1"/>
    <property type="molecule type" value="Genomic_DNA"/>
</dbReference>
<evidence type="ECO:0000313" key="2">
    <source>
        <dbReference type="Proteomes" id="UP001144673"/>
    </source>
</evidence>
<keyword evidence="2" id="KW-1185">Reference proteome</keyword>
<dbReference type="AlphaFoldDB" id="A0A9W8QMD5"/>
<gene>
    <name evidence="1" type="ORF">LMH87_007548</name>
</gene>
<name>A0A9W8QMD5_AKAMU</name>
<evidence type="ECO:0000313" key="1">
    <source>
        <dbReference type="EMBL" id="KAJ4161510.1"/>
    </source>
</evidence>
<dbReference type="RefSeq" id="XP_056057894.1">
    <property type="nucleotide sequence ID" value="XM_056199446.1"/>
</dbReference>
<accession>A0A9W8QMD5</accession>
<comment type="caution">
    <text evidence="1">The sequence shown here is derived from an EMBL/GenBank/DDBJ whole genome shotgun (WGS) entry which is preliminary data.</text>
</comment>
<dbReference type="GeneID" id="80894707"/>